<dbReference type="Proteomes" id="UP000305778">
    <property type="component" value="Unassembled WGS sequence"/>
</dbReference>
<reference evidence="2 3" key="1">
    <citation type="submission" date="2019-04" db="EMBL/GenBank/DDBJ databases">
        <title>Streptomyces oryziradicis sp. nov., a novel actinomycete isolated from rhizosphere soil of rice (Oryza sativa L.).</title>
        <authorList>
            <person name="Li C."/>
        </authorList>
    </citation>
    <scope>NUCLEOTIDE SEQUENCE [LARGE SCALE GENOMIC DNA]</scope>
    <source>
        <strain evidence="2 3">NEAU-C40</strain>
    </source>
</reference>
<dbReference type="EMBL" id="SUMC01000186">
    <property type="protein sequence ID" value="TJZ95307.1"/>
    <property type="molecule type" value="Genomic_DNA"/>
</dbReference>
<dbReference type="InterPro" id="IPR050010">
    <property type="entry name" value="ETEC_3214_dom"/>
</dbReference>
<dbReference type="NCBIfam" id="NF043066">
    <property type="entry name" value="ETEC_3214_dom"/>
    <property type="match status" value="1"/>
</dbReference>
<keyword evidence="1" id="KW-0812">Transmembrane</keyword>
<dbReference type="AlphaFoldDB" id="A0A4U0RJ58"/>
<keyword evidence="3" id="KW-1185">Reference proteome</keyword>
<keyword evidence="1" id="KW-1133">Transmembrane helix</keyword>
<keyword evidence="1" id="KW-0472">Membrane</keyword>
<evidence type="ECO:0000313" key="3">
    <source>
        <dbReference type="Proteomes" id="UP000305778"/>
    </source>
</evidence>
<feature type="transmembrane region" description="Helical" evidence="1">
    <location>
        <begin position="68"/>
        <end position="88"/>
    </location>
</feature>
<protein>
    <submittedName>
        <fullName evidence="2">Uncharacterized protein</fullName>
    </submittedName>
</protein>
<evidence type="ECO:0000313" key="2">
    <source>
        <dbReference type="EMBL" id="TJZ95307.1"/>
    </source>
</evidence>
<accession>A0A4U0RJ58</accession>
<organism evidence="2 3">
    <name type="scientific">Actinacidiphila oryziradicis</name>
    <dbReference type="NCBI Taxonomy" id="2571141"/>
    <lineage>
        <taxon>Bacteria</taxon>
        <taxon>Bacillati</taxon>
        <taxon>Actinomycetota</taxon>
        <taxon>Actinomycetes</taxon>
        <taxon>Kitasatosporales</taxon>
        <taxon>Streptomycetaceae</taxon>
        <taxon>Actinacidiphila</taxon>
    </lineage>
</organism>
<gene>
    <name evidence="2" type="ORF">FCI23_52340</name>
</gene>
<proteinExistence type="predicted"/>
<name>A0A4U0RJ58_9ACTN</name>
<comment type="caution">
    <text evidence="2">The sequence shown here is derived from an EMBL/GenBank/DDBJ whole genome shotgun (WGS) entry which is preliminary data.</text>
</comment>
<dbReference type="OrthoDB" id="4137901at2"/>
<evidence type="ECO:0000256" key="1">
    <source>
        <dbReference type="SAM" id="Phobius"/>
    </source>
</evidence>
<dbReference type="RefSeq" id="WP_136730988.1">
    <property type="nucleotide sequence ID" value="NZ_SUMC01000186.1"/>
</dbReference>
<sequence>MEPVDEDGVLQLRVLANGLTAAPRPGVALWTRQVVLDEVVMPASTAGLVHHHVVNSLGDLFHTWQQVLVLWALVLATGGLLMAVRTLWRATVGKSRFFIARYRRLAVAARHEYVKGLFGESAWEHRGRVGPVEQVETDRPRRWSWRSRRPVQPGEPGVEVTVRVWPLGKIAYLSTWCTDSDEVAAFSLTTRSRWFRPRISIGPDHTITLGKSRLADLPAQPAPIGNHYAAVGARRTAYAEEHYFGNGGQYRHWFVGVCDAGYPVLAPIGVKDDDEAWDEEQLARYRAGAVINSVLVCGMGALWVSEVLPYGIGPDLDTVRLMDANAPRWTRWRQQRHRRRLARELRRSIEAGQV</sequence>